<organism evidence="3 4">
    <name type="scientific">Tripterygium wilfordii</name>
    <name type="common">Thunder God vine</name>
    <dbReference type="NCBI Taxonomy" id="458696"/>
    <lineage>
        <taxon>Eukaryota</taxon>
        <taxon>Viridiplantae</taxon>
        <taxon>Streptophyta</taxon>
        <taxon>Embryophyta</taxon>
        <taxon>Tracheophyta</taxon>
        <taxon>Spermatophyta</taxon>
        <taxon>Magnoliopsida</taxon>
        <taxon>eudicotyledons</taxon>
        <taxon>Gunneridae</taxon>
        <taxon>Pentapetalae</taxon>
        <taxon>rosids</taxon>
        <taxon>fabids</taxon>
        <taxon>Celastrales</taxon>
        <taxon>Celastraceae</taxon>
        <taxon>Tripterygium</taxon>
    </lineage>
</organism>
<feature type="domain" description="Phytocyanin" evidence="2">
    <location>
        <begin position="43"/>
        <end position="158"/>
    </location>
</feature>
<dbReference type="InParanoid" id="A0A7J7DH18"/>
<comment type="caution">
    <text evidence="3">The sequence shown here is derived from an EMBL/GenBank/DDBJ whole genome shotgun (WGS) entry which is preliminary data.</text>
</comment>
<dbReference type="PANTHER" id="PTHR34052:SF1">
    <property type="entry name" value="OS06G0216700 PROTEIN"/>
    <property type="match status" value="1"/>
</dbReference>
<evidence type="ECO:0000256" key="1">
    <source>
        <dbReference type="SAM" id="SignalP"/>
    </source>
</evidence>
<reference evidence="3 4" key="1">
    <citation type="journal article" date="2020" name="Nat. Commun.">
        <title>Genome of Tripterygium wilfordii and identification of cytochrome P450 involved in triptolide biosynthesis.</title>
        <authorList>
            <person name="Tu L."/>
            <person name="Su P."/>
            <person name="Zhang Z."/>
            <person name="Gao L."/>
            <person name="Wang J."/>
            <person name="Hu T."/>
            <person name="Zhou J."/>
            <person name="Zhang Y."/>
            <person name="Zhao Y."/>
            <person name="Liu Y."/>
            <person name="Song Y."/>
            <person name="Tong Y."/>
            <person name="Lu Y."/>
            <person name="Yang J."/>
            <person name="Xu C."/>
            <person name="Jia M."/>
            <person name="Peters R.J."/>
            <person name="Huang L."/>
            <person name="Gao W."/>
        </authorList>
    </citation>
    <scope>NUCLEOTIDE SEQUENCE [LARGE SCALE GENOMIC DNA]</scope>
    <source>
        <strain evidence="4">cv. XIE 37</strain>
        <tissue evidence="3">Leaf</tissue>
    </source>
</reference>
<dbReference type="Proteomes" id="UP000593562">
    <property type="component" value="Unassembled WGS sequence"/>
</dbReference>
<gene>
    <name evidence="3" type="ORF">HS088_TW07G01267</name>
</gene>
<accession>A0A7J7DH18</accession>
<keyword evidence="1" id="KW-0732">Signal</keyword>
<dbReference type="EMBL" id="JAAARO010000007">
    <property type="protein sequence ID" value="KAF5745675.1"/>
    <property type="molecule type" value="Genomic_DNA"/>
</dbReference>
<evidence type="ECO:0000313" key="3">
    <source>
        <dbReference type="EMBL" id="KAF5745675.1"/>
    </source>
</evidence>
<name>A0A7J7DH18_TRIWF</name>
<sequence>MAFACRKQLLCLMLCASMVAVSLANKDWQFGFNSWNHRPTASKKLVVGDLQSWRYGSNYTDWAIKTSPFFLNDTLVFKFDAPSDTNPFQHSVYLLRSFWHFLACDFRGAKMVANVTQGGGEGFEFRMNRWMPYYFACGEHDGAHCRDGQMKFIAMPLPQYRS</sequence>
<dbReference type="SUPFAM" id="SSF49503">
    <property type="entry name" value="Cupredoxins"/>
    <property type="match status" value="1"/>
</dbReference>
<dbReference type="OrthoDB" id="1839683at2759"/>
<proteinExistence type="predicted"/>
<keyword evidence="4" id="KW-1185">Reference proteome</keyword>
<evidence type="ECO:0000313" key="4">
    <source>
        <dbReference type="Proteomes" id="UP000593562"/>
    </source>
</evidence>
<feature type="chain" id="PRO_5029484940" evidence="1">
    <location>
        <begin position="25"/>
        <end position="162"/>
    </location>
</feature>
<dbReference type="PROSITE" id="PS51485">
    <property type="entry name" value="PHYTOCYANIN"/>
    <property type="match status" value="1"/>
</dbReference>
<dbReference type="GO" id="GO:0009055">
    <property type="term" value="F:electron transfer activity"/>
    <property type="evidence" value="ECO:0007669"/>
    <property type="project" value="InterPro"/>
</dbReference>
<dbReference type="AlphaFoldDB" id="A0A7J7DH18"/>
<dbReference type="PANTHER" id="PTHR34052">
    <property type="entry name" value="GLYCINE-RICH PROTEIN-LIKE"/>
    <property type="match status" value="1"/>
</dbReference>
<feature type="signal peptide" evidence="1">
    <location>
        <begin position="1"/>
        <end position="24"/>
    </location>
</feature>
<dbReference type="InterPro" id="IPR003245">
    <property type="entry name" value="Phytocyanin_dom"/>
</dbReference>
<evidence type="ECO:0000259" key="2">
    <source>
        <dbReference type="PROSITE" id="PS51485"/>
    </source>
</evidence>
<dbReference type="InterPro" id="IPR008972">
    <property type="entry name" value="Cupredoxin"/>
</dbReference>
<protein>
    <submittedName>
        <fullName evidence="3">CUB and sushi domain-containing protein 3</fullName>
    </submittedName>
</protein>
<dbReference type="Gene3D" id="2.60.40.420">
    <property type="entry name" value="Cupredoxins - blue copper proteins"/>
    <property type="match status" value="1"/>
</dbReference>